<comment type="caution">
    <text evidence="4">The sequence shown here is derived from an EMBL/GenBank/DDBJ whole genome shotgun (WGS) entry which is preliminary data.</text>
</comment>
<dbReference type="InterPro" id="IPR023393">
    <property type="entry name" value="START-like_dom_sf"/>
</dbReference>
<evidence type="ECO:0000313" key="4">
    <source>
        <dbReference type="EMBL" id="MBE9115596.1"/>
    </source>
</evidence>
<dbReference type="Proteomes" id="UP000654482">
    <property type="component" value="Unassembled WGS sequence"/>
</dbReference>
<evidence type="ECO:0000313" key="5">
    <source>
        <dbReference type="Proteomes" id="UP000654482"/>
    </source>
</evidence>
<evidence type="ECO:0000256" key="1">
    <source>
        <dbReference type="ARBA" id="ARBA00006817"/>
    </source>
</evidence>
<keyword evidence="5" id="KW-1185">Reference proteome</keyword>
<protein>
    <submittedName>
        <fullName evidence="4">SRPBCC domain-containing protein</fullName>
    </submittedName>
</protein>
<dbReference type="Pfam" id="PF08327">
    <property type="entry name" value="AHSA1"/>
    <property type="match status" value="1"/>
</dbReference>
<gene>
    <name evidence="4" type="ORF">IQ249_06765</name>
</gene>
<dbReference type="AlphaFoldDB" id="A0A8J7DV72"/>
<feature type="domain" description="Activator of Hsp90 ATPase homologue 1/2-like C-terminal" evidence="3">
    <location>
        <begin position="13"/>
        <end position="108"/>
    </location>
</feature>
<evidence type="ECO:0000259" key="3">
    <source>
        <dbReference type="Pfam" id="PF08327"/>
    </source>
</evidence>
<comment type="similarity">
    <text evidence="1">Belongs to the AHA1 family.</text>
</comment>
<proteinExistence type="inferred from homology"/>
<reference evidence="4" key="1">
    <citation type="submission" date="2020-10" db="EMBL/GenBank/DDBJ databases">
        <authorList>
            <person name="Castelo-Branco R."/>
            <person name="Eusebio N."/>
            <person name="Adriana R."/>
            <person name="Vieira A."/>
            <person name="Brugerolle De Fraissinette N."/>
            <person name="Rezende De Castro R."/>
            <person name="Schneider M.P."/>
            <person name="Vasconcelos V."/>
            <person name="Leao P.N."/>
        </authorList>
    </citation>
    <scope>NUCLEOTIDE SEQUENCE</scope>
    <source>
        <strain evidence="4">LEGE 07157</strain>
    </source>
</reference>
<dbReference type="CDD" id="cd07814">
    <property type="entry name" value="SRPBCC_CalC_Aha1-like"/>
    <property type="match status" value="1"/>
</dbReference>
<dbReference type="EMBL" id="JADEWZ010000008">
    <property type="protein sequence ID" value="MBE9115596.1"/>
    <property type="molecule type" value="Genomic_DNA"/>
</dbReference>
<sequence>MQQRVNLDVVYSHPPDRVWRAIANRQGLAAWLMDNDFEPRLGHRFRFQTQPLPGWKREIDCEVIELDEPKRLAYTWRETATSQPSIVTWILEPVEGGTRVRLEHRAMAATFALATSLLSPSSPNPFSQRWEKESNLSQEVPPPDVQNEWHYRLNSKLPEILAKGVMI</sequence>
<dbReference type="InterPro" id="IPR013538">
    <property type="entry name" value="ASHA1/2-like_C"/>
</dbReference>
<dbReference type="SUPFAM" id="SSF55961">
    <property type="entry name" value="Bet v1-like"/>
    <property type="match status" value="1"/>
</dbReference>
<organism evidence="4 5">
    <name type="scientific">Lusitaniella coriacea LEGE 07157</name>
    <dbReference type="NCBI Taxonomy" id="945747"/>
    <lineage>
        <taxon>Bacteria</taxon>
        <taxon>Bacillati</taxon>
        <taxon>Cyanobacteriota</taxon>
        <taxon>Cyanophyceae</taxon>
        <taxon>Spirulinales</taxon>
        <taxon>Lusitaniellaceae</taxon>
        <taxon>Lusitaniella</taxon>
    </lineage>
</organism>
<feature type="region of interest" description="Disordered" evidence="2">
    <location>
        <begin position="120"/>
        <end position="143"/>
    </location>
</feature>
<name>A0A8J7DV72_9CYAN</name>
<dbReference type="Gene3D" id="3.30.530.20">
    <property type="match status" value="1"/>
</dbReference>
<accession>A0A8J7DV72</accession>
<evidence type="ECO:0000256" key="2">
    <source>
        <dbReference type="SAM" id="MobiDB-lite"/>
    </source>
</evidence>
<dbReference type="RefSeq" id="WP_194028692.1">
    <property type="nucleotide sequence ID" value="NZ_JADEWZ010000008.1"/>
</dbReference>